<keyword evidence="4 5" id="KW-0413">Isomerase</keyword>
<evidence type="ECO:0000256" key="6">
    <source>
        <dbReference type="SAM" id="MobiDB-lite"/>
    </source>
</evidence>
<feature type="domain" description="PPIase FKBP-type" evidence="7">
    <location>
        <begin position="339"/>
        <end position="438"/>
    </location>
</feature>
<dbReference type="Gene3D" id="3.10.50.40">
    <property type="match status" value="1"/>
</dbReference>
<dbReference type="PANTHER" id="PTHR45779">
    <property type="entry name" value="PEPTIDYLPROLYL ISOMERASE"/>
    <property type="match status" value="1"/>
</dbReference>
<dbReference type="GO" id="GO:0016853">
    <property type="term" value="F:isomerase activity"/>
    <property type="evidence" value="ECO:0007669"/>
    <property type="project" value="UniProtKB-KW"/>
</dbReference>
<comment type="catalytic activity">
    <reaction evidence="1 5">
        <text>[protein]-peptidylproline (omega=180) = [protein]-peptidylproline (omega=0)</text>
        <dbReference type="Rhea" id="RHEA:16237"/>
        <dbReference type="Rhea" id="RHEA-COMP:10747"/>
        <dbReference type="Rhea" id="RHEA-COMP:10748"/>
        <dbReference type="ChEBI" id="CHEBI:83833"/>
        <dbReference type="ChEBI" id="CHEBI:83834"/>
        <dbReference type="EC" id="5.2.1.8"/>
    </reaction>
</comment>
<feature type="compositionally biased region" description="Basic and acidic residues" evidence="6">
    <location>
        <begin position="286"/>
        <end position="297"/>
    </location>
</feature>
<evidence type="ECO:0000256" key="5">
    <source>
        <dbReference type="PROSITE-ProRule" id="PRU00277"/>
    </source>
</evidence>
<evidence type="ECO:0000259" key="7">
    <source>
        <dbReference type="PROSITE" id="PS50059"/>
    </source>
</evidence>
<protein>
    <recommendedName>
        <fullName evidence="2 5">peptidylprolyl isomerase</fullName>
        <ecNumber evidence="2 5">5.2.1.8</ecNumber>
    </recommendedName>
</protein>
<evidence type="ECO:0000256" key="4">
    <source>
        <dbReference type="ARBA" id="ARBA00023235"/>
    </source>
</evidence>
<comment type="caution">
    <text evidence="8">The sequence shown here is derived from an EMBL/GenBank/DDBJ whole genome shotgun (WGS) entry which is preliminary data.</text>
</comment>
<keyword evidence="9" id="KW-1185">Reference proteome</keyword>
<sequence>MTGELYTIPFSHYCELARWSLQEAKVSFVEYPYLPGVHTFFGPMERIRKRRSGGESTGKGQGTPLYLTSDGQILDDSWQILSLTGLTGLPVSEDMKALLNYQIGPQVRSIVYADLLRPEKGCPVSWWQRGLWSLGGFRRKVSSVMKQQMVGDEERQAKTLKDFEEAIEKVEAELSKPDGCFQGAPNELTASALALAALFAPAVCPAEYTGGFVPEIKPETFSEAHQERIRQWRQRPIGQFTLELYRRHRMRCLRPEDLNSSGPGGFAWKAGGRVGFNTLPGGQEVPGRERKETRPEENVSTTHWLPECLVPLEVLRDGHGFSALTLFIRAQGDQSPLAGTPCECHYAGTTPSLTPDVVDKEEESQWDEFDSSYKRGSPTTFAPNQVIKGWTEAMQLMVEGDKWQMYIPSELGYGDSGTGAKIKGGDVLVFNMEIMKIKGDTKPAERCDVETLKGCSDKAKKYVEKQKAGTAEKRKAELKRLQGMTGNEMKEDNRNWLMSRINLLKKMSEQARPF</sequence>
<dbReference type="InterPro" id="IPR044609">
    <property type="entry name" value="FKBP2/11"/>
</dbReference>
<name>A0ABP0M1U2_9DINO</name>
<evidence type="ECO:0000313" key="8">
    <source>
        <dbReference type="EMBL" id="CAK9045463.1"/>
    </source>
</evidence>
<dbReference type="InterPro" id="IPR001179">
    <property type="entry name" value="PPIase_FKBP_dom"/>
</dbReference>
<dbReference type="EMBL" id="CAXAMM010019336">
    <property type="protein sequence ID" value="CAK9045463.1"/>
    <property type="molecule type" value="Genomic_DNA"/>
</dbReference>
<evidence type="ECO:0000256" key="2">
    <source>
        <dbReference type="ARBA" id="ARBA00013194"/>
    </source>
</evidence>
<dbReference type="EC" id="5.2.1.8" evidence="2 5"/>
<proteinExistence type="predicted"/>
<gene>
    <name evidence="8" type="ORF">SCF082_LOCUS25691</name>
</gene>
<dbReference type="PROSITE" id="PS50059">
    <property type="entry name" value="FKBP_PPIASE"/>
    <property type="match status" value="1"/>
</dbReference>
<dbReference type="Pfam" id="PF00254">
    <property type="entry name" value="FKBP_C"/>
    <property type="match status" value="1"/>
</dbReference>
<reference evidence="8 9" key="1">
    <citation type="submission" date="2024-02" db="EMBL/GenBank/DDBJ databases">
        <authorList>
            <person name="Chen Y."/>
            <person name="Shah S."/>
            <person name="Dougan E. K."/>
            <person name="Thang M."/>
            <person name="Chan C."/>
        </authorList>
    </citation>
    <scope>NUCLEOTIDE SEQUENCE [LARGE SCALE GENOMIC DNA]</scope>
</reference>
<dbReference type="SUPFAM" id="SSF54534">
    <property type="entry name" value="FKBP-like"/>
    <property type="match status" value="1"/>
</dbReference>
<evidence type="ECO:0000313" key="9">
    <source>
        <dbReference type="Proteomes" id="UP001642464"/>
    </source>
</evidence>
<accession>A0ABP0M1U2</accession>
<evidence type="ECO:0000256" key="1">
    <source>
        <dbReference type="ARBA" id="ARBA00000971"/>
    </source>
</evidence>
<evidence type="ECO:0000256" key="3">
    <source>
        <dbReference type="ARBA" id="ARBA00023110"/>
    </source>
</evidence>
<dbReference type="Proteomes" id="UP001642464">
    <property type="component" value="Unassembled WGS sequence"/>
</dbReference>
<keyword evidence="3 5" id="KW-0697">Rotamase</keyword>
<dbReference type="PANTHER" id="PTHR45779:SF7">
    <property type="entry name" value="PEPTIDYLPROLYL ISOMERASE"/>
    <property type="match status" value="1"/>
</dbReference>
<feature type="region of interest" description="Disordered" evidence="6">
    <location>
        <begin position="278"/>
        <end position="299"/>
    </location>
</feature>
<dbReference type="InterPro" id="IPR046357">
    <property type="entry name" value="PPIase_dom_sf"/>
</dbReference>
<organism evidence="8 9">
    <name type="scientific">Durusdinium trenchii</name>
    <dbReference type="NCBI Taxonomy" id="1381693"/>
    <lineage>
        <taxon>Eukaryota</taxon>
        <taxon>Sar</taxon>
        <taxon>Alveolata</taxon>
        <taxon>Dinophyceae</taxon>
        <taxon>Suessiales</taxon>
        <taxon>Symbiodiniaceae</taxon>
        <taxon>Durusdinium</taxon>
    </lineage>
</organism>